<keyword evidence="1" id="KW-0479">Metal-binding</keyword>
<keyword evidence="1" id="KW-0863">Zinc-finger</keyword>
<evidence type="ECO:0000313" key="5">
    <source>
        <dbReference type="Proteomes" id="UP000288805"/>
    </source>
</evidence>
<reference evidence="4 5" key="1">
    <citation type="journal article" date="2018" name="PLoS Genet.">
        <title>Population sequencing reveals clonal diversity and ancestral inbreeding in the grapevine cultivar Chardonnay.</title>
        <authorList>
            <person name="Roach M.J."/>
            <person name="Johnson D.L."/>
            <person name="Bohlmann J."/>
            <person name="van Vuuren H.J."/>
            <person name="Jones S.J."/>
            <person name="Pretorius I.S."/>
            <person name="Schmidt S.A."/>
            <person name="Borneman A.R."/>
        </authorList>
    </citation>
    <scope>NUCLEOTIDE SEQUENCE [LARGE SCALE GENOMIC DNA]</scope>
    <source>
        <strain evidence="5">cv. Chardonnay</strain>
        <tissue evidence="4">Leaf</tissue>
    </source>
</reference>
<dbReference type="InterPro" id="IPR025724">
    <property type="entry name" value="GAG-pre-integrase_dom"/>
</dbReference>
<organism evidence="4 5">
    <name type="scientific">Vitis vinifera</name>
    <name type="common">Grape</name>
    <dbReference type="NCBI Taxonomy" id="29760"/>
    <lineage>
        <taxon>Eukaryota</taxon>
        <taxon>Viridiplantae</taxon>
        <taxon>Streptophyta</taxon>
        <taxon>Embryophyta</taxon>
        <taxon>Tracheophyta</taxon>
        <taxon>Spermatophyta</taxon>
        <taxon>Magnoliopsida</taxon>
        <taxon>eudicotyledons</taxon>
        <taxon>Gunneridae</taxon>
        <taxon>Pentapetalae</taxon>
        <taxon>rosids</taxon>
        <taxon>Vitales</taxon>
        <taxon>Vitaceae</taxon>
        <taxon>Viteae</taxon>
        <taxon>Vitis</taxon>
    </lineage>
</organism>
<feature type="domain" description="CCHC-type" evidence="3">
    <location>
        <begin position="82"/>
        <end position="97"/>
    </location>
</feature>
<evidence type="ECO:0000313" key="4">
    <source>
        <dbReference type="EMBL" id="RVW95925.1"/>
    </source>
</evidence>
<dbReference type="PROSITE" id="PS50158">
    <property type="entry name" value="ZF_CCHC"/>
    <property type="match status" value="1"/>
</dbReference>
<evidence type="ECO:0000256" key="1">
    <source>
        <dbReference type="PROSITE-ProRule" id="PRU00047"/>
    </source>
</evidence>
<evidence type="ECO:0000259" key="3">
    <source>
        <dbReference type="PROSITE" id="PS50158"/>
    </source>
</evidence>
<comment type="caution">
    <text evidence="4">The sequence shown here is derived from an EMBL/GenBank/DDBJ whole genome shotgun (WGS) entry which is preliminary data.</text>
</comment>
<gene>
    <name evidence="4" type="primary">AtMg00820_49</name>
    <name evidence="4" type="ORF">CK203_025810</name>
</gene>
<evidence type="ECO:0000256" key="2">
    <source>
        <dbReference type="SAM" id="MobiDB-lite"/>
    </source>
</evidence>
<dbReference type="InterPro" id="IPR001878">
    <property type="entry name" value="Znf_CCHC"/>
</dbReference>
<keyword evidence="1" id="KW-0862">Zinc</keyword>
<feature type="region of interest" description="Disordered" evidence="2">
    <location>
        <begin position="99"/>
        <end position="123"/>
    </location>
</feature>
<dbReference type="SUPFAM" id="SSF57756">
    <property type="entry name" value="Retrovirus zinc finger-like domains"/>
    <property type="match status" value="1"/>
</dbReference>
<protein>
    <submittedName>
        <fullName evidence="4">Putative mitochondrial protein</fullName>
    </submittedName>
</protein>
<dbReference type="SMART" id="SM00343">
    <property type="entry name" value="ZnF_C2HC"/>
    <property type="match status" value="1"/>
</dbReference>
<dbReference type="Pfam" id="PF13976">
    <property type="entry name" value="gag_pre-integrs"/>
    <property type="match status" value="1"/>
</dbReference>
<accession>A0A438IGR2</accession>
<dbReference type="InterPro" id="IPR036875">
    <property type="entry name" value="Znf_CCHC_sf"/>
</dbReference>
<dbReference type="AlphaFoldDB" id="A0A438IGR2"/>
<dbReference type="EMBL" id="QGNW01000111">
    <property type="protein sequence ID" value="RVW95925.1"/>
    <property type="molecule type" value="Genomic_DNA"/>
</dbReference>
<dbReference type="Proteomes" id="UP000288805">
    <property type="component" value="Unassembled WGS sequence"/>
</dbReference>
<dbReference type="Gene3D" id="4.10.60.10">
    <property type="entry name" value="Zinc finger, CCHC-type"/>
    <property type="match status" value="1"/>
</dbReference>
<feature type="compositionally biased region" description="Low complexity" evidence="2">
    <location>
        <begin position="107"/>
        <end position="120"/>
    </location>
</feature>
<dbReference type="GO" id="GO:0008270">
    <property type="term" value="F:zinc ion binding"/>
    <property type="evidence" value="ECO:0007669"/>
    <property type="project" value="UniProtKB-KW"/>
</dbReference>
<sequence length="580" mass="64252">MDYLDFLYSGKRNVSWMYDVWNAFHCPEKGAKSLTAYFMDFKKHTNVLAAKGGNAKNARRVNNRGGNRAFENRGNDSSTIVCFYCHEVGHTKKNCKKLQNRNRRNQTASVATSDTATSSDSSDKIITMTAEKTHFAPPVTVAIADGSTYEIKGSGTVKPTSFITLSSVLNLPNLAFNLISDLMTKRTFGKGHVFDGLYILDEWVPRLVACVSNVSLVEAHCRLGHPSLPVLKKLCLQFDNLTSLDCESCHFAKHHRSSLGPRINKRAESLFELVHSDVWGPCPVTSKTGALKTAKGYRCFSTDLNKYLVSMDVVFSEDTSFFSSPTSFASEEEDEEWLVYQVVNSRPTVGQSSIVDSDASLAHLGTVVDVPPAPVKPPIVLVYSRRLVTTDTCPAPAPSSSDPSSDLDLPISLQKASLDSISAPKTIIEALNHPGWKNAMLEEIRALEHNHTWKLVDLPQGKKVVGCKWVFAIKVNPDGSVARLKSQTWGVWEGLLSEKSSLWIEAESPCLVWKFSREIQTFGMNKSKKDYSVFYKKSAVGIILLVVYVDDIVITGNDHVGISDLKHSCNPSFIQRTWVN</sequence>
<proteinExistence type="predicted"/>
<name>A0A438IGR2_VITVI</name>
<dbReference type="GO" id="GO:0003676">
    <property type="term" value="F:nucleic acid binding"/>
    <property type="evidence" value="ECO:0007669"/>
    <property type="project" value="InterPro"/>
</dbReference>